<keyword evidence="7" id="KW-1185">Reference proteome</keyword>
<evidence type="ECO:0000313" key="6">
    <source>
        <dbReference type="EMBL" id="CAG8628820.1"/>
    </source>
</evidence>
<gene>
    <name evidence="6" type="ORF">FCALED_LOCUS9952</name>
</gene>
<dbReference type="GO" id="GO:0005634">
    <property type="term" value="C:nucleus"/>
    <property type="evidence" value="ECO:0007669"/>
    <property type="project" value="UniProtKB-SubCell"/>
</dbReference>
<dbReference type="EMBL" id="CAJVPQ010003478">
    <property type="protein sequence ID" value="CAG8628820.1"/>
    <property type="molecule type" value="Genomic_DNA"/>
</dbReference>
<keyword evidence="4" id="KW-0804">Transcription</keyword>
<proteinExistence type="predicted"/>
<organism evidence="6 7">
    <name type="scientific">Funneliformis caledonium</name>
    <dbReference type="NCBI Taxonomy" id="1117310"/>
    <lineage>
        <taxon>Eukaryota</taxon>
        <taxon>Fungi</taxon>
        <taxon>Fungi incertae sedis</taxon>
        <taxon>Mucoromycota</taxon>
        <taxon>Glomeromycotina</taxon>
        <taxon>Glomeromycetes</taxon>
        <taxon>Glomerales</taxon>
        <taxon>Glomeraceae</taxon>
        <taxon>Funneliformis</taxon>
    </lineage>
</organism>
<comment type="caution">
    <text evidence="6">The sequence shown here is derived from an EMBL/GenBank/DDBJ whole genome shotgun (WGS) entry which is preliminary data.</text>
</comment>
<evidence type="ECO:0000256" key="1">
    <source>
        <dbReference type="ARBA" id="ARBA00004123"/>
    </source>
</evidence>
<comment type="subcellular location">
    <subcellularLocation>
        <location evidence="1">Nucleus</location>
    </subcellularLocation>
</comment>
<dbReference type="OrthoDB" id="10589811at2759"/>
<protein>
    <submittedName>
        <fullName evidence="6">17918_t:CDS:1</fullName>
    </submittedName>
</protein>
<dbReference type="PROSITE" id="PS51152">
    <property type="entry name" value="NFYA_HAP2_2"/>
    <property type="match status" value="1"/>
</dbReference>
<keyword evidence="3" id="KW-0238">DNA-binding</keyword>
<accession>A0A9N9D5T9</accession>
<dbReference type="GO" id="GO:0003677">
    <property type="term" value="F:DNA binding"/>
    <property type="evidence" value="ECO:0007669"/>
    <property type="project" value="UniProtKB-KW"/>
</dbReference>
<name>A0A9N9D5T9_9GLOM</name>
<evidence type="ECO:0000256" key="3">
    <source>
        <dbReference type="ARBA" id="ARBA00023125"/>
    </source>
</evidence>
<keyword evidence="2" id="KW-0805">Transcription regulation</keyword>
<evidence type="ECO:0000256" key="2">
    <source>
        <dbReference type="ARBA" id="ARBA00023015"/>
    </source>
</evidence>
<dbReference type="AlphaFoldDB" id="A0A9N9D5T9"/>
<dbReference type="GO" id="GO:0003700">
    <property type="term" value="F:DNA-binding transcription factor activity"/>
    <property type="evidence" value="ECO:0007669"/>
    <property type="project" value="InterPro"/>
</dbReference>
<evidence type="ECO:0000256" key="5">
    <source>
        <dbReference type="ARBA" id="ARBA00023242"/>
    </source>
</evidence>
<evidence type="ECO:0000256" key="4">
    <source>
        <dbReference type="ARBA" id="ARBA00023163"/>
    </source>
</evidence>
<dbReference type="Proteomes" id="UP000789570">
    <property type="component" value="Unassembled WGS sequence"/>
</dbReference>
<dbReference type="InterPro" id="IPR001289">
    <property type="entry name" value="NFYA"/>
</dbReference>
<reference evidence="6" key="1">
    <citation type="submission" date="2021-06" db="EMBL/GenBank/DDBJ databases">
        <authorList>
            <person name="Kallberg Y."/>
            <person name="Tangrot J."/>
            <person name="Rosling A."/>
        </authorList>
    </citation>
    <scope>NUCLEOTIDE SEQUENCE</scope>
    <source>
        <strain evidence="6">UK204</strain>
    </source>
</reference>
<keyword evidence="5" id="KW-0539">Nucleus</keyword>
<evidence type="ECO:0000313" key="7">
    <source>
        <dbReference type="Proteomes" id="UP000789570"/>
    </source>
</evidence>
<sequence>MSPQLKEFKFIPVEFAPPPQRPLNPKQINRIMKRREARKKIGNRIRATRKKVVRNRDARGRFAQK</sequence>